<keyword evidence="2" id="KW-1185">Reference proteome</keyword>
<accession>A0ABV4WQ30</accession>
<sequence>MIIDEGKLIAIFQAIKRVRKEIIWKPGKANSHLAKRICLGHLSDEATLEQYNAIATSVVSSTDANVYLYVYGETIYPTLVANVENKIWLVMIGLDGILETSFPPDDPENYLANSAFVYLGLVKELEI</sequence>
<evidence type="ECO:0000313" key="1">
    <source>
        <dbReference type="EMBL" id="MFB2837189.1"/>
    </source>
</evidence>
<protein>
    <submittedName>
        <fullName evidence="1">Uncharacterized protein</fullName>
    </submittedName>
</protein>
<name>A0ABV4WQ30_9CYAN</name>
<dbReference type="Proteomes" id="UP001576780">
    <property type="component" value="Unassembled WGS sequence"/>
</dbReference>
<evidence type="ECO:0000313" key="2">
    <source>
        <dbReference type="Proteomes" id="UP001576780"/>
    </source>
</evidence>
<organism evidence="1 2">
    <name type="scientific">Floridaenema evergladense BLCC-F167</name>
    <dbReference type="NCBI Taxonomy" id="3153639"/>
    <lineage>
        <taxon>Bacteria</taxon>
        <taxon>Bacillati</taxon>
        <taxon>Cyanobacteriota</taxon>
        <taxon>Cyanophyceae</taxon>
        <taxon>Oscillatoriophycideae</taxon>
        <taxon>Aerosakkonematales</taxon>
        <taxon>Aerosakkonemataceae</taxon>
        <taxon>Floridanema</taxon>
        <taxon>Floridanema evergladense</taxon>
    </lineage>
</organism>
<reference evidence="1 2" key="1">
    <citation type="submission" date="2024-09" db="EMBL/GenBank/DDBJ databases">
        <title>Floridaenema gen nov. (Aerosakkonemataceae, Aerosakkonematales ord. nov., Cyanobacteria) from benthic tropical and subtropical fresh waters, with the description of four new species.</title>
        <authorList>
            <person name="Moretto J.A."/>
            <person name="Berthold D.E."/>
            <person name="Lefler F.W."/>
            <person name="Huang I.-S."/>
            <person name="Laughinghouse H. IV."/>
        </authorList>
    </citation>
    <scope>NUCLEOTIDE SEQUENCE [LARGE SCALE GENOMIC DNA]</scope>
    <source>
        <strain evidence="1 2">BLCC-F167</strain>
    </source>
</reference>
<gene>
    <name evidence="1" type="ORF">ACE1CA_21905</name>
</gene>
<dbReference type="EMBL" id="JBHFNT010000200">
    <property type="protein sequence ID" value="MFB2837189.1"/>
    <property type="molecule type" value="Genomic_DNA"/>
</dbReference>
<proteinExistence type="predicted"/>
<comment type="caution">
    <text evidence="1">The sequence shown here is derived from an EMBL/GenBank/DDBJ whole genome shotgun (WGS) entry which is preliminary data.</text>
</comment>